<dbReference type="AlphaFoldDB" id="A0A3P6QRL6"/>
<reference evidence="1 2" key="1">
    <citation type="submission" date="2018-11" db="EMBL/GenBank/DDBJ databases">
        <authorList>
            <consortium name="Pathogen Informatics"/>
        </authorList>
    </citation>
    <scope>NUCLEOTIDE SEQUENCE [LARGE SCALE GENOMIC DNA]</scope>
</reference>
<dbReference type="EMBL" id="UYRU01008989">
    <property type="protein sequence ID" value="VDK43285.1"/>
    <property type="molecule type" value="Genomic_DNA"/>
</dbReference>
<gene>
    <name evidence="1" type="ORF">DILT_LOCUS1374</name>
</gene>
<sequence>MRRPLVEADAVQASGAETAEISVDVVASLASVKWGERHGDCLWNPVSCEKGGMAVAH</sequence>
<organism evidence="1 2">
    <name type="scientific">Dibothriocephalus latus</name>
    <name type="common">Fish tapeworm</name>
    <name type="synonym">Diphyllobothrium latum</name>
    <dbReference type="NCBI Taxonomy" id="60516"/>
    <lineage>
        <taxon>Eukaryota</taxon>
        <taxon>Metazoa</taxon>
        <taxon>Spiralia</taxon>
        <taxon>Lophotrochozoa</taxon>
        <taxon>Platyhelminthes</taxon>
        <taxon>Cestoda</taxon>
        <taxon>Eucestoda</taxon>
        <taxon>Diphyllobothriidea</taxon>
        <taxon>Diphyllobothriidae</taxon>
        <taxon>Dibothriocephalus</taxon>
    </lineage>
</organism>
<accession>A0A3P6QRL6</accession>
<keyword evidence="2" id="KW-1185">Reference proteome</keyword>
<proteinExistence type="predicted"/>
<protein>
    <submittedName>
        <fullName evidence="1">Uncharacterized protein</fullName>
    </submittedName>
</protein>
<dbReference type="Proteomes" id="UP000281553">
    <property type="component" value="Unassembled WGS sequence"/>
</dbReference>
<evidence type="ECO:0000313" key="1">
    <source>
        <dbReference type="EMBL" id="VDK43285.1"/>
    </source>
</evidence>
<name>A0A3P6QRL6_DIBLA</name>
<evidence type="ECO:0000313" key="2">
    <source>
        <dbReference type="Proteomes" id="UP000281553"/>
    </source>
</evidence>